<accession>E9GFC9</accession>
<reference evidence="2 3" key="1">
    <citation type="journal article" date="2011" name="Science">
        <title>The ecoresponsive genome of Daphnia pulex.</title>
        <authorList>
            <person name="Colbourne J.K."/>
            <person name="Pfrender M.E."/>
            <person name="Gilbert D."/>
            <person name="Thomas W.K."/>
            <person name="Tucker A."/>
            <person name="Oakley T.H."/>
            <person name="Tokishita S."/>
            <person name="Aerts A."/>
            <person name="Arnold G.J."/>
            <person name="Basu M.K."/>
            <person name="Bauer D.J."/>
            <person name="Caceres C.E."/>
            <person name="Carmel L."/>
            <person name="Casola C."/>
            <person name="Choi J.H."/>
            <person name="Detter J.C."/>
            <person name="Dong Q."/>
            <person name="Dusheyko S."/>
            <person name="Eads B.D."/>
            <person name="Frohlich T."/>
            <person name="Geiler-Samerotte K.A."/>
            <person name="Gerlach D."/>
            <person name="Hatcher P."/>
            <person name="Jogdeo S."/>
            <person name="Krijgsveld J."/>
            <person name="Kriventseva E.V."/>
            <person name="Kultz D."/>
            <person name="Laforsch C."/>
            <person name="Lindquist E."/>
            <person name="Lopez J."/>
            <person name="Manak J.R."/>
            <person name="Muller J."/>
            <person name="Pangilinan J."/>
            <person name="Patwardhan R.P."/>
            <person name="Pitluck S."/>
            <person name="Pritham E.J."/>
            <person name="Rechtsteiner A."/>
            <person name="Rho M."/>
            <person name="Rogozin I.B."/>
            <person name="Sakarya O."/>
            <person name="Salamov A."/>
            <person name="Schaack S."/>
            <person name="Shapiro H."/>
            <person name="Shiga Y."/>
            <person name="Skalitzky C."/>
            <person name="Smith Z."/>
            <person name="Souvorov A."/>
            <person name="Sung W."/>
            <person name="Tang Z."/>
            <person name="Tsuchiya D."/>
            <person name="Tu H."/>
            <person name="Vos H."/>
            <person name="Wang M."/>
            <person name="Wolf Y.I."/>
            <person name="Yamagata H."/>
            <person name="Yamada T."/>
            <person name="Ye Y."/>
            <person name="Shaw J.R."/>
            <person name="Andrews J."/>
            <person name="Crease T.J."/>
            <person name="Tang H."/>
            <person name="Lucas S.M."/>
            <person name="Robertson H.M."/>
            <person name="Bork P."/>
            <person name="Koonin E.V."/>
            <person name="Zdobnov E.M."/>
            <person name="Grigoriev I.V."/>
            <person name="Lynch M."/>
            <person name="Boore J.L."/>
        </authorList>
    </citation>
    <scope>NUCLEOTIDE SEQUENCE [LARGE SCALE GENOMIC DNA]</scope>
</reference>
<sequence length="121" mass="13398">MDCVTDYLTFFRNRNFFFVSPFLNPLFTLIWTPRNRAMKANSPHVTGRIDALHPIGLLLFHVSFTALRVRTTSTAAAAAGCLIVFCTEGAGGRPCRLAVIDSSFYDTKTTTTVYVDINAAK</sequence>
<keyword evidence="1" id="KW-1133">Transmembrane helix</keyword>
<keyword evidence="3" id="KW-1185">Reference proteome</keyword>
<dbReference type="Proteomes" id="UP000000305">
    <property type="component" value="Unassembled WGS sequence"/>
</dbReference>
<dbReference type="HOGENOM" id="CLU_2040405_0_0_1"/>
<evidence type="ECO:0000313" key="3">
    <source>
        <dbReference type="Proteomes" id="UP000000305"/>
    </source>
</evidence>
<dbReference type="InParanoid" id="E9GFC9"/>
<evidence type="ECO:0000256" key="1">
    <source>
        <dbReference type="SAM" id="Phobius"/>
    </source>
</evidence>
<gene>
    <name evidence="2" type="ORF">DAPPUDRAFT_241910</name>
</gene>
<evidence type="ECO:0000313" key="2">
    <source>
        <dbReference type="EMBL" id="EFX81617.1"/>
    </source>
</evidence>
<dbReference type="AlphaFoldDB" id="E9GFC9"/>
<dbReference type="EMBL" id="GL732542">
    <property type="protein sequence ID" value="EFX81617.1"/>
    <property type="molecule type" value="Genomic_DNA"/>
</dbReference>
<keyword evidence="1" id="KW-0812">Transmembrane</keyword>
<organism evidence="2 3">
    <name type="scientific">Daphnia pulex</name>
    <name type="common">Water flea</name>
    <dbReference type="NCBI Taxonomy" id="6669"/>
    <lineage>
        <taxon>Eukaryota</taxon>
        <taxon>Metazoa</taxon>
        <taxon>Ecdysozoa</taxon>
        <taxon>Arthropoda</taxon>
        <taxon>Crustacea</taxon>
        <taxon>Branchiopoda</taxon>
        <taxon>Diplostraca</taxon>
        <taxon>Cladocera</taxon>
        <taxon>Anomopoda</taxon>
        <taxon>Daphniidae</taxon>
        <taxon>Daphnia</taxon>
    </lineage>
</organism>
<dbReference type="KEGG" id="dpx:DAPPUDRAFT_241910"/>
<feature type="transmembrane region" description="Helical" evidence="1">
    <location>
        <begin position="15"/>
        <end position="32"/>
    </location>
</feature>
<keyword evidence="1" id="KW-0472">Membrane</keyword>
<proteinExistence type="predicted"/>
<name>E9GFC9_DAPPU</name>
<protein>
    <submittedName>
        <fullName evidence="2">Uncharacterized protein</fullName>
    </submittedName>
</protein>